<dbReference type="PANTHER" id="PTHR42842">
    <property type="entry name" value="FAD/NAD(P)-BINDING OXIDOREDUCTASE"/>
    <property type="match status" value="1"/>
</dbReference>
<organism evidence="3 4">
    <name type="scientific">Duncaniella dubosii</name>
    <dbReference type="NCBI Taxonomy" id="2518971"/>
    <lineage>
        <taxon>Bacteria</taxon>
        <taxon>Pseudomonadati</taxon>
        <taxon>Bacteroidota</taxon>
        <taxon>Bacteroidia</taxon>
        <taxon>Bacteroidales</taxon>
        <taxon>Muribaculaceae</taxon>
        <taxon>Duncaniella</taxon>
    </lineage>
</organism>
<dbReference type="Proteomes" id="UP000297149">
    <property type="component" value="Chromosome"/>
</dbReference>
<dbReference type="InterPro" id="IPR036188">
    <property type="entry name" value="FAD/NAD-bd_sf"/>
</dbReference>
<evidence type="ECO:0000313" key="3">
    <source>
        <dbReference type="EMBL" id="QCD40973.1"/>
    </source>
</evidence>
<dbReference type="InterPro" id="IPR028348">
    <property type="entry name" value="FAD-binding_protein"/>
</dbReference>
<dbReference type="Pfam" id="PF21688">
    <property type="entry name" value="FAD-depend_C"/>
    <property type="match status" value="1"/>
</dbReference>
<dbReference type="InterPro" id="IPR049516">
    <property type="entry name" value="FAD-depend_C"/>
</dbReference>
<dbReference type="KEGG" id="ddb:E7747_00845"/>
<dbReference type="SUPFAM" id="SSF51905">
    <property type="entry name" value="FAD/NAD(P)-binding domain"/>
    <property type="match status" value="1"/>
</dbReference>
<dbReference type="Pfam" id="PF01494">
    <property type="entry name" value="FAD_binding_3"/>
    <property type="match status" value="1"/>
</dbReference>
<accession>A0A4P7VZK7</accession>
<dbReference type="Gene3D" id="3.30.70.2700">
    <property type="match status" value="1"/>
</dbReference>
<dbReference type="AlphaFoldDB" id="A0A4P7VZK7"/>
<feature type="domain" description="FAD-dependent protein C-terminal" evidence="2">
    <location>
        <begin position="270"/>
        <end position="465"/>
    </location>
</feature>
<dbReference type="EMBL" id="CP039396">
    <property type="protein sequence ID" value="QCD40973.1"/>
    <property type="molecule type" value="Genomic_DNA"/>
</dbReference>
<protein>
    <submittedName>
        <fullName evidence="3">FAD-binding protein</fullName>
    </submittedName>
</protein>
<dbReference type="RefSeq" id="WP_136413484.1">
    <property type="nucleotide sequence ID" value="NZ_CAXHQF010000019.1"/>
</dbReference>
<dbReference type="PRINTS" id="PR00411">
    <property type="entry name" value="PNDRDTASEI"/>
</dbReference>
<sequence>MQETIEVRVTPKVAGEPMLLKVELSGRLGVDANSIRHVTVVRRSIDARQRQVMVNLTLKVYIDEIPDNASLIKPVDYRRLSADKSVVIVGAGPAGLFAALRLIELGIKPVVLERGKDVDSRRKDMAAIAREGVVDADSNYCFGEGGAGAYSDGKLYTRSKKRGSVEKILHIFAQHGASEDILVDAHPHIGTDKLPEVIKAMRNTIIECGGEVRFNTRVTDLLIDSDEVKGVVTADGSEFRGPVILATGHSARDVYRMLRNRDVTMEPKGLAIGVRLEHPQKLIDCLRYHSKDGRGKYLPAAEYTMLTRVDDRAVYSFCMCPGGFIIPAASEEGQLVVNGMSPSNRGTRWANSGMVVEILPEDVPDGDDATLKMMRYQEMIEKAFWEEAGRTQNAPAQRMADFVTSRQSSDLPATSYAPGIHSARIDRLLPKGIARRLQQGFRDFDRKNRGFLTNDAVLIGAETRTSSPLRIPRDAETLSHVSLRGLYPCGEGAGYAGGIVSAAIDGDRAADAVASYLGVVQG</sequence>
<gene>
    <name evidence="3" type="ORF">E7747_00845</name>
</gene>
<feature type="domain" description="FAD-binding" evidence="1">
    <location>
        <begin position="85"/>
        <end position="235"/>
    </location>
</feature>
<dbReference type="PANTHER" id="PTHR42842:SF3">
    <property type="entry name" value="FAD_NAD(P)-BINDING OXIDOREDUCTASE FAMILY PROTEIN"/>
    <property type="match status" value="1"/>
</dbReference>
<evidence type="ECO:0000259" key="2">
    <source>
        <dbReference type="Pfam" id="PF21688"/>
    </source>
</evidence>
<evidence type="ECO:0000313" key="4">
    <source>
        <dbReference type="Proteomes" id="UP000297149"/>
    </source>
</evidence>
<reference evidence="4" key="1">
    <citation type="submission" date="2019-02" db="EMBL/GenBank/DDBJ databases">
        <title>Isolation and identification of novel species under the genus Muribaculum.</title>
        <authorList>
            <person name="Miyake S."/>
            <person name="Ding Y."/>
            <person name="Low A."/>
            <person name="Soh M."/>
            <person name="Seedorf H."/>
        </authorList>
    </citation>
    <scope>NUCLEOTIDE SEQUENCE [LARGE SCALE GENOMIC DNA]</scope>
    <source>
        <strain evidence="4">H5</strain>
    </source>
</reference>
<name>A0A4P7VZK7_9BACT</name>
<dbReference type="InterPro" id="IPR002938">
    <property type="entry name" value="FAD-bd"/>
</dbReference>
<dbReference type="GO" id="GO:0071949">
    <property type="term" value="F:FAD binding"/>
    <property type="evidence" value="ECO:0007669"/>
    <property type="project" value="InterPro"/>
</dbReference>
<keyword evidence="4" id="KW-1185">Reference proteome</keyword>
<dbReference type="PIRSF" id="PIRSF038984">
    <property type="entry name" value="FAD_binding_protein"/>
    <property type="match status" value="1"/>
</dbReference>
<dbReference type="Gene3D" id="3.50.50.60">
    <property type="entry name" value="FAD/NAD(P)-binding domain"/>
    <property type="match status" value="2"/>
</dbReference>
<proteinExistence type="predicted"/>
<evidence type="ECO:0000259" key="1">
    <source>
        <dbReference type="Pfam" id="PF01494"/>
    </source>
</evidence>